<reference evidence="3" key="2">
    <citation type="journal article" date="2021" name="PeerJ">
        <title>Extensive microbial diversity within the chicken gut microbiome revealed by metagenomics and culture.</title>
        <authorList>
            <person name="Gilroy R."/>
            <person name="Ravi A."/>
            <person name="Getino M."/>
            <person name="Pursley I."/>
            <person name="Horton D.L."/>
            <person name="Alikhan N.F."/>
            <person name="Baker D."/>
            <person name="Gharbi K."/>
            <person name="Hall N."/>
            <person name="Watson M."/>
            <person name="Adriaenssens E.M."/>
            <person name="Foster-Nyarko E."/>
            <person name="Jarju S."/>
            <person name="Secka A."/>
            <person name="Antonio M."/>
            <person name="Oren A."/>
            <person name="Chaudhuri R.R."/>
            <person name="La Ragione R."/>
            <person name="Hildebrand F."/>
            <person name="Pallen M.J."/>
        </authorList>
    </citation>
    <scope>NUCLEOTIDE SEQUENCE</scope>
    <source>
        <strain evidence="3">ChiSxjej1B13-7958</strain>
    </source>
</reference>
<dbReference type="EMBL" id="DVGZ01000085">
    <property type="protein sequence ID" value="HIR47582.1"/>
    <property type="molecule type" value="Genomic_DNA"/>
</dbReference>
<dbReference type="Proteomes" id="UP000824242">
    <property type="component" value="Unassembled WGS sequence"/>
</dbReference>
<dbReference type="AlphaFoldDB" id="A0A9D1DEU4"/>
<feature type="region of interest" description="Disordered" evidence="1">
    <location>
        <begin position="266"/>
        <end position="322"/>
    </location>
</feature>
<evidence type="ECO:0000313" key="4">
    <source>
        <dbReference type="Proteomes" id="UP000824242"/>
    </source>
</evidence>
<feature type="compositionally biased region" description="Acidic residues" evidence="1">
    <location>
        <begin position="269"/>
        <end position="290"/>
    </location>
</feature>
<feature type="transmembrane region" description="Helical" evidence="2">
    <location>
        <begin position="9"/>
        <end position="28"/>
    </location>
</feature>
<evidence type="ECO:0000256" key="2">
    <source>
        <dbReference type="SAM" id="Phobius"/>
    </source>
</evidence>
<feature type="transmembrane region" description="Helical" evidence="2">
    <location>
        <begin position="40"/>
        <end position="59"/>
    </location>
</feature>
<evidence type="ECO:0000256" key="1">
    <source>
        <dbReference type="SAM" id="MobiDB-lite"/>
    </source>
</evidence>
<evidence type="ECO:0000313" key="3">
    <source>
        <dbReference type="EMBL" id="HIR47582.1"/>
    </source>
</evidence>
<reference evidence="3" key="1">
    <citation type="submission" date="2020-10" db="EMBL/GenBank/DDBJ databases">
        <authorList>
            <person name="Gilroy R."/>
        </authorList>
    </citation>
    <scope>NUCLEOTIDE SEQUENCE</scope>
    <source>
        <strain evidence="3">ChiSxjej1B13-7958</strain>
    </source>
</reference>
<proteinExistence type="predicted"/>
<feature type="transmembrane region" description="Helical" evidence="2">
    <location>
        <begin position="175"/>
        <end position="195"/>
    </location>
</feature>
<feature type="transmembrane region" description="Helical" evidence="2">
    <location>
        <begin position="240"/>
        <end position="258"/>
    </location>
</feature>
<feature type="transmembrane region" description="Helical" evidence="2">
    <location>
        <begin position="71"/>
        <end position="95"/>
    </location>
</feature>
<organism evidence="3 4">
    <name type="scientific">Candidatus Caccousia avicola</name>
    <dbReference type="NCBI Taxonomy" id="2840721"/>
    <lineage>
        <taxon>Bacteria</taxon>
        <taxon>Bacillati</taxon>
        <taxon>Bacillota</taxon>
        <taxon>Clostridia</taxon>
        <taxon>Eubacteriales</taxon>
        <taxon>Oscillospiraceae</taxon>
        <taxon>Oscillospiraceae incertae sedis</taxon>
        <taxon>Candidatus Caccousia</taxon>
    </lineage>
</organism>
<name>A0A9D1DEU4_9FIRM</name>
<keyword evidence="2" id="KW-0472">Membrane</keyword>
<feature type="transmembrane region" description="Helical" evidence="2">
    <location>
        <begin position="207"/>
        <end position="228"/>
    </location>
</feature>
<feature type="compositionally biased region" description="Basic and acidic residues" evidence="1">
    <location>
        <begin position="306"/>
        <end position="322"/>
    </location>
</feature>
<keyword evidence="2" id="KW-1133">Transmembrane helix</keyword>
<feature type="transmembrane region" description="Helical" evidence="2">
    <location>
        <begin position="149"/>
        <end position="169"/>
    </location>
</feature>
<feature type="transmembrane region" description="Helical" evidence="2">
    <location>
        <begin position="107"/>
        <end position="128"/>
    </location>
</feature>
<protein>
    <submittedName>
        <fullName evidence="3">Uncharacterized protein</fullName>
    </submittedName>
</protein>
<comment type="caution">
    <text evidence="3">The sequence shown here is derived from an EMBL/GenBank/DDBJ whole genome shotgun (WGS) entry which is preliminary data.</text>
</comment>
<sequence>MITKRIWRIFWITLVIALPVRLYQTLFLLEADTGFYTDGYLTTAIVFIALMVGCLLLYADTARSPVPVPELPLQSLPAAVTAMFTGFLFCGQSLFSLLGVPSVENTVMNGILAAAGILAGIILLVQAYGHAVGKNFWRDHPLPALLPPLWGCVCLVALFITYSGSVNIAENVYDTFSVVFLLLFFFAYAKLHAGIEPERSARDAVRFGLMAIQFAVVTVVPELVLRVMGVSPVTSYPFGMYLMNGVAALFVFFFLLALHRAKPVSLPAQDEDGGESDEGEEDDPGDETQDFADRLNEAYGATETFLPREKSPFPKNNSENDR</sequence>
<accession>A0A9D1DEU4</accession>
<keyword evidence="2" id="KW-0812">Transmembrane</keyword>
<gene>
    <name evidence="3" type="ORF">IAB89_07995</name>
</gene>